<dbReference type="InterPro" id="IPR001647">
    <property type="entry name" value="HTH_TetR"/>
</dbReference>
<sequence length="194" mass="22399">MKRNTQTKEKIKKSFIQLINEKGFESMTVSDIAKQSQINRGTFYLHYVDKYDLMEKLEMEAIYDLKQILLLDTNPKNLEDPIQLIPYESILHALIYIKNDFEFIQALASEGGDPHFMQMVKDILNELVLSKLDKSKSLQFSRKNLPDDYAKEILLSSIVGVVNLWIKKGGEETPEQIATIITKAKEISPYELLL</sequence>
<evidence type="ECO:0000259" key="3">
    <source>
        <dbReference type="PROSITE" id="PS50977"/>
    </source>
</evidence>
<keyword evidence="5" id="KW-1185">Reference proteome</keyword>
<dbReference type="PANTHER" id="PTHR43479">
    <property type="entry name" value="ACREF/ENVCD OPERON REPRESSOR-RELATED"/>
    <property type="match status" value="1"/>
</dbReference>
<dbReference type="PROSITE" id="PS50977">
    <property type="entry name" value="HTH_TETR_2"/>
    <property type="match status" value="1"/>
</dbReference>
<evidence type="ECO:0000256" key="1">
    <source>
        <dbReference type="ARBA" id="ARBA00023125"/>
    </source>
</evidence>
<evidence type="ECO:0000256" key="2">
    <source>
        <dbReference type="PROSITE-ProRule" id="PRU00335"/>
    </source>
</evidence>
<protein>
    <submittedName>
        <fullName evidence="4">TetR family transcriptional regulator</fullName>
    </submittedName>
</protein>
<feature type="DNA-binding region" description="H-T-H motif" evidence="2">
    <location>
        <begin position="28"/>
        <end position="47"/>
    </location>
</feature>
<gene>
    <name evidence="4" type="ORF">A6E74_08315</name>
</gene>
<comment type="caution">
    <text evidence="4">The sequence shown here is derived from an EMBL/GenBank/DDBJ whole genome shotgun (WGS) entry which is preliminary data.</text>
</comment>
<dbReference type="InterPro" id="IPR050624">
    <property type="entry name" value="HTH-type_Tx_Regulator"/>
</dbReference>
<dbReference type="EMBL" id="LWMN01000013">
    <property type="protein sequence ID" value="OAQ55485.1"/>
    <property type="molecule type" value="Genomic_DNA"/>
</dbReference>
<keyword evidence="1 2" id="KW-0238">DNA-binding</keyword>
<dbReference type="InterPro" id="IPR039532">
    <property type="entry name" value="TetR_C_Firmicutes"/>
</dbReference>
<dbReference type="Proteomes" id="UP000078516">
    <property type="component" value="Unassembled WGS sequence"/>
</dbReference>
<evidence type="ECO:0000313" key="5">
    <source>
        <dbReference type="Proteomes" id="UP000078516"/>
    </source>
</evidence>
<dbReference type="PANTHER" id="PTHR43479:SF7">
    <property type="entry name" value="TETR-FAMILY TRANSCRIPTIONAL REGULATOR"/>
    <property type="match status" value="1"/>
</dbReference>
<organism evidence="4 5">
    <name type="scientific">Enterococcus thailandicus</name>
    <dbReference type="NCBI Taxonomy" id="417368"/>
    <lineage>
        <taxon>Bacteria</taxon>
        <taxon>Bacillati</taxon>
        <taxon>Bacillota</taxon>
        <taxon>Bacilli</taxon>
        <taxon>Lactobacillales</taxon>
        <taxon>Enterococcaceae</taxon>
        <taxon>Enterococcus</taxon>
    </lineage>
</organism>
<dbReference type="GO" id="GO:0003677">
    <property type="term" value="F:DNA binding"/>
    <property type="evidence" value="ECO:0007669"/>
    <property type="project" value="UniProtKB-UniRule"/>
</dbReference>
<feature type="domain" description="HTH tetR-type" evidence="3">
    <location>
        <begin position="5"/>
        <end position="65"/>
    </location>
</feature>
<evidence type="ECO:0000313" key="4">
    <source>
        <dbReference type="EMBL" id="OAQ55485.1"/>
    </source>
</evidence>
<name>A0A179EQG6_ENTTH</name>
<dbReference type="SUPFAM" id="SSF46689">
    <property type="entry name" value="Homeodomain-like"/>
    <property type="match status" value="1"/>
</dbReference>
<dbReference type="Pfam" id="PF00440">
    <property type="entry name" value="TetR_N"/>
    <property type="match status" value="1"/>
</dbReference>
<dbReference type="Pfam" id="PF14278">
    <property type="entry name" value="TetR_C_8"/>
    <property type="match status" value="1"/>
</dbReference>
<proteinExistence type="predicted"/>
<dbReference type="InterPro" id="IPR009057">
    <property type="entry name" value="Homeodomain-like_sf"/>
</dbReference>
<dbReference type="Gene3D" id="1.10.357.10">
    <property type="entry name" value="Tetracycline Repressor, domain 2"/>
    <property type="match status" value="1"/>
</dbReference>
<accession>A0A179EQG6</accession>
<dbReference type="RefSeq" id="WP_067483996.1">
    <property type="nucleotide sequence ID" value="NZ_JAQCRD010000007.1"/>
</dbReference>
<reference evidence="4 5" key="1">
    <citation type="submission" date="2016-04" db="EMBL/GenBank/DDBJ databases">
        <title>Draft genome of an Enterococcus thailandicus strain isolated from bovine feces.</title>
        <authorList>
            <person name="Beukers A.G."/>
            <person name="Zaheer R."/>
            <person name="Goji N."/>
            <person name="Cook S.R."/>
            <person name="Amoako K."/>
            <person name="Chaves A.V."/>
            <person name="Ward M.P."/>
            <person name="Mcallister T.A."/>
        </authorList>
    </citation>
    <scope>NUCLEOTIDE SEQUENCE [LARGE SCALE GENOMIC DNA]</scope>
    <source>
        <strain evidence="4 5">F0711D 46</strain>
    </source>
</reference>
<dbReference type="AlphaFoldDB" id="A0A179EQG6"/>